<gene>
    <name evidence="2" type="ORF">GQS65_18305</name>
</gene>
<dbReference type="PANTHER" id="PTHR35519">
    <property type="entry name" value="MEMBRANE PROTEINS"/>
    <property type="match status" value="1"/>
</dbReference>
<dbReference type="EMBL" id="WSZK01000035">
    <property type="protein sequence ID" value="MWG36412.1"/>
    <property type="molecule type" value="Genomic_DNA"/>
</dbReference>
<comment type="caution">
    <text evidence="2">The sequence shown here is derived from an EMBL/GenBank/DDBJ whole genome shotgun (WGS) entry which is preliminary data.</text>
</comment>
<dbReference type="PANTHER" id="PTHR35519:SF2">
    <property type="entry name" value="PH DOMAIN PROTEIN"/>
    <property type="match status" value="1"/>
</dbReference>
<protein>
    <submittedName>
        <fullName evidence="2">DUF4112 domain-containing protein</fullName>
    </submittedName>
</protein>
<name>A0A6B0GNM9_9EURY</name>
<dbReference type="OrthoDB" id="156248at2157"/>
<evidence type="ECO:0000256" key="1">
    <source>
        <dbReference type="SAM" id="MobiDB-lite"/>
    </source>
</evidence>
<accession>A0A6B0GNM9</accession>
<evidence type="ECO:0000313" key="3">
    <source>
        <dbReference type="Proteomes" id="UP000451471"/>
    </source>
</evidence>
<dbReference type="InterPro" id="IPR025187">
    <property type="entry name" value="DUF4112"/>
</dbReference>
<reference evidence="2 3" key="1">
    <citation type="submission" date="2019-12" db="EMBL/GenBank/DDBJ databases">
        <title>Halocatena pleomorpha gen. nov. sp. nov., an extremely halophilic archaeon of family Halobacteriaceae isolated from saltpan soil.</title>
        <authorList>
            <person name="Pal Y."/>
            <person name="Verma A."/>
            <person name="Krishnamurthi S."/>
            <person name="Kumar P."/>
        </authorList>
    </citation>
    <scope>NUCLEOTIDE SEQUENCE [LARGE SCALE GENOMIC DNA]</scope>
    <source>
        <strain evidence="2 3">JCM 16495</strain>
    </source>
</reference>
<dbReference type="Pfam" id="PF13430">
    <property type="entry name" value="DUF4112"/>
    <property type="match status" value="1"/>
</dbReference>
<feature type="region of interest" description="Disordered" evidence="1">
    <location>
        <begin position="118"/>
        <end position="150"/>
    </location>
</feature>
<sequence>MALTDADETLERCQFLANLLDDAVPIPGTDQRIGLDSILGVLPVAGDAVTAVASSYIVLEAARLGAPKRTVARMTANVVVDFLFGSVPLLGDLFDMFFKASRRNVELLEDYLDADGEEAADDAEASADDGDESGDETTADDEATNIDIAD</sequence>
<dbReference type="AlphaFoldDB" id="A0A6B0GNM9"/>
<dbReference type="Proteomes" id="UP000451471">
    <property type="component" value="Unassembled WGS sequence"/>
</dbReference>
<evidence type="ECO:0000313" key="2">
    <source>
        <dbReference type="EMBL" id="MWG36412.1"/>
    </source>
</evidence>
<proteinExistence type="predicted"/>
<dbReference type="RefSeq" id="WP_158206070.1">
    <property type="nucleotide sequence ID" value="NZ_WSZK01000035.1"/>
</dbReference>
<keyword evidence="3" id="KW-1185">Reference proteome</keyword>
<organism evidence="2 3">
    <name type="scientific">Halomarina oriensis</name>
    <dbReference type="NCBI Taxonomy" id="671145"/>
    <lineage>
        <taxon>Archaea</taxon>
        <taxon>Methanobacteriati</taxon>
        <taxon>Methanobacteriota</taxon>
        <taxon>Stenosarchaea group</taxon>
        <taxon>Halobacteria</taxon>
        <taxon>Halobacteriales</taxon>
        <taxon>Natronomonadaceae</taxon>
        <taxon>Halomarina</taxon>
    </lineage>
</organism>